<dbReference type="GO" id="GO:0005634">
    <property type="term" value="C:nucleus"/>
    <property type="evidence" value="ECO:0007669"/>
    <property type="project" value="TreeGrafter"/>
</dbReference>
<feature type="domain" description="Serine hydrolase" evidence="2">
    <location>
        <begin position="4"/>
        <end position="204"/>
    </location>
</feature>
<accession>A0A7D8UQB0</accession>
<reference evidence="3 4" key="1">
    <citation type="submission" date="2018-05" db="EMBL/GenBank/DDBJ databases">
        <title>Whole genome sequencing for identification of molecular markers to develop diagnostic detection tools for the regulated plant pathogen Lachnellula willkommii.</title>
        <authorList>
            <person name="Giroux E."/>
            <person name="Bilodeau G."/>
        </authorList>
    </citation>
    <scope>NUCLEOTIDE SEQUENCE [LARGE SCALE GENOMIC DNA]</scope>
    <source>
        <strain evidence="3 4">CBS 625.97</strain>
    </source>
</reference>
<dbReference type="EMBL" id="QGMG01000290">
    <property type="protein sequence ID" value="TVY54948.1"/>
    <property type="molecule type" value="Genomic_DNA"/>
</dbReference>
<dbReference type="SUPFAM" id="SSF53474">
    <property type="entry name" value="alpha/beta-Hydrolases"/>
    <property type="match status" value="1"/>
</dbReference>
<dbReference type="Proteomes" id="UP000481288">
    <property type="component" value="Unassembled WGS sequence"/>
</dbReference>
<evidence type="ECO:0000256" key="1">
    <source>
        <dbReference type="ARBA" id="ARBA00022801"/>
    </source>
</evidence>
<proteinExistence type="predicted"/>
<dbReference type="PANTHER" id="PTHR48070:SF1">
    <property type="entry name" value="SERINE HYDROLASE FSH DOMAIN-CONTAINING PROTEIN"/>
    <property type="match status" value="1"/>
</dbReference>
<dbReference type="InterPro" id="IPR050593">
    <property type="entry name" value="LovG"/>
</dbReference>
<evidence type="ECO:0000259" key="2">
    <source>
        <dbReference type="Pfam" id="PF03959"/>
    </source>
</evidence>
<dbReference type="InterPro" id="IPR029058">
    <property type="entry name" value="AB_hydrolase_fold"/>
</dbReference>
<dbReference type="AlphaFoldDB" id="A0A7D8UQB0"/>
<dbReference type="Gene3D" id="3.40.50.1820">
    <property type="entry name" value="alpha/beta hydrolase"/>
    <property type="match status" value="1"/>
</dbReference>
<evidence type="ECO:0000313" key="3">
    <source>
        <dbReference type="EMBL" id="TVY54948.1"/>
    </source>
</evidence>
<sequence length="223" mass="24470">MATSRPRIACFHGGGSNSKIYEFQCARLEELLKPDFQLVYFDAPFTRSAGPGVLPAFDEESFGPYKTWFAGEDAASQDGSGYDGAWDGVDRVWEMMRGAGAGGEWVAAMGFSQGSRVVGGLLLDQQLRAKAGLGRVGDIKLKFGVLYAPPGELELISIPTFHLHGLKDANLLPGRKQLATYYDPQTTKLMEIDYHHAMPWTHEDLNGFAKFLKDAYSATRGKP</sequence>
<dbReference type="InterPro" id="IPR005645">
    <property type="entry name" value="FSH-like_dom"/>
</dbReference>
<dbReference type="GO" id="GO:0005737">
    <property type="term" value="C:cytoplasm"/>
    <property type="evidence" value="ECO:0007669"/>
    <property type="project" value="TreeGrafter"/>
</dbReference>
<dbReference type="GO" id="GO:0044550">
    <property type="term" value="P:secondary metabolite biosynthetic process"/>
    <property type="evidence" value="ECO:0007669"/>
    <property type="project" value="TreeGrafter"/>
</dbReference>
<dbReference type="GO" id="GO:0016787">
    <property type="term" value="F:hydrolase activity"/>
    <property type="evidence" value="ECO:0007669"/>
    <property type="project" value="UniProtKB-KW"/>
</dbReference>
<dbReference type="PANTHER" id="PTHR48070">
    <property type="entry name" value="ESTERASE OVCA2"/>
    <property type="match status" value="1"/>
</dbReference>
<comment type="caution">
    <text evidence="3">The sequence shown here is derived from an EMBL/GenBank/DDBJ whole genome shotgun (WGS) entry which is preliminary data.</text>
</comment>
<evidence type="ECO:0000313" key="4">
    <source>
        <dbReference type="Proteomes" id="UP000481288"/>
    </source>
</evidence>
<dbReference type="OrthoDB" id="414698at2759"/>
<dbReference type="Pfam" id="PF03959">
    <property type="entry name" value="FSH1"/>
    <property type="match status" value="1"/>
</dbReference>
<keyword evidence="1" id="KW-0378">Hydrolase</keyword>
<keyword evidence="4" id="KW-1185">Reference proteome</keyword>
<protein>
    <submittedName>
        <fullName evidence="3">Putative esterase azaC</fullName>
    </submittedName>
</protein>
<organism evidence="3 4">
    <name type="scientific">Lachnellula cervina</name>
    <dbReference type="NCBI Taxonomy" id="1316786"/>
    <lineage>
        <taxon>Eukaryota</taxon>
        <taxon>Fungi</taxon>
        <taxon>Dikarya</taxon>
        <taxon>Ascomycota</taxon>
        <taxon>Pezizomycotina</taxon>
        <taxon>Leotiomycetes</taxon>
        <taxon>Helotiales</taxon>
        <taxon>Lachnaceae</taxon>
        <taxon>Lachnellula</taxon>
    </lineage>
</organism>
<gene>
    <name evidence="3" type="primary">azaC_0</name>
    <name evidence="3" type="ORF">LCER1_G002269</name>
</gene>
<name>A0A7D8UQB0_9HELO</name>